<dbReference type="RefSeq" id="WP_285619068.1">
    <property type="nucleotide sequence ID" value="NZ_BSTJ01000002.1"/>
</dbReference>
<protein>
    <submittedName>
        <fullName evidence="1">Uncharacterized protein</fullName>
    </submittedName>
</protein>
<accession>A0A9W6RFE7</accession>
<dbReference type="EMBL" id="BSTJ01000002">
    <property type="protein sequence ID" value="GLY73635.1"/>
    <property type="molecule type" value="Genomic_DNA"/>
</dbReference>
<organism evidence="1 2">
    <name type="scientific">Actinoallomurus iriomotensis</name>
    <dbReference type="NCBI Taxonomy" id="478107"/>
    <lineage>
        <taxon>Bacteria</taxon>
        <taxon>Bacillati</taxon>
        <taxon>Actinomycetota</taxon>
        <taxon>Actinomycetes</taxon>
        <taxon>Streptosporangiales</taxon>
        <taxon>Thermomonosporaceae</taxon>
        <taxon>Actinoallomurus</taxon>
    </lineage>
</organism>
<gene>
    <name evidence="1" type="ORF">Airi01_019020</name>
</gene>
<dbReference type="Proteomes" id="UP001165135">
    <property type="component" value="Unassembled WGS sequence"/>
</dbReference>
<sequence>MTDLAGALARLNDLIAQRLGIAPTGLFCLHVLDRAGTSTVASSVPGSAAPPAWSRT</sequence>
<evidence type="ECO:0000313" key="1">
    <source>
        <dbReference type="EMBL" id="GLY73635.1"/>
    </source>
</evidence>
<evidence type="ECO:0000313" key="2">
    <source>
        <dbReference type="Proteomes" id="UP001165135"/>
    </source>
</evidence>
<proteinExistence type="predicted"/>
<name>A0A9W6RFE7_9ACTN</name>
<reference evidence="1" key="1">
    <citation type="submission" date="2023-03" db="EMBL/GenBank/DDBJ databases">
        <title>Actinoallomurus iriomotensis NBRC 103681.</title>
        <authorList>
            <person name="Ichikawa N."/>
            <person name="Sato H."/>
            <person name="Tonouchi N."/>
        </authorList>
    </citation>
    <scope>NUCLEOTIDE SEQUENCE</scope>
    <source>
        <strain evidence="1">NBRC 103681</strain>
    </source>
</reference>
<dbReference type="AlphaFoldDB" id="A0A9W6RFE7"/>
<comment type="caution">
    <text evidence="1">The sequence shown here is derived from an EMBL/GenBank/DDBJ whole genome shotgun (WGS) entry which is preliminary data.</text>
</comment>